<proteinExistence type="predicted"/>
<reference evidence="6 7" key="1">
    <citation type="submission" date="2021-03" db="EMBL/GenBank/DDBJ databases">
        <title>Sequencing the genomes of 1000 actinobacteria strains.</title>
        <authorList>
            <person name="Klenk H.-P."/>
        </authorList>
    </citation>
    <scope>NUCLEOTIDE SEQUENCE [LARGE SCALE GENOMIC DNA]</scope>
    <source>
        <strain evidence="6 7">DSM 45510</strain>
    </source>
</reference>
<dbReference type="InterPro" id="IPR004111">
    <property type="entry name" value="Repressor_TetR_C"/>
</dbReference>
<keyword evidence="7" id="KW-1185">Reference proteome</keyword>
<dbReference type="Gene3D" id="1.10.357.10">
    <property type="entry name" value="Tetracycline Repressor, domain 2"/>
    <property type="match status" value="1"/>
</dbReference>
<dbReference type="Pfam" id="PF00440">
    <property type="entry name" value="TetR_N"/>
    <property type="match status" value="1"/>
</dbReference>
<keyword evidence="1" id="KW-0805">Transcription regulation</keyword>
<dbReference type="SUPFAM" id="SSF46689">
    <property type="entry name" value="Homeodomain-like"/>
    <property type="match status" value="1"/>
</dbReference>
<protein>
    <submittedName>
        <fullName evidence="6">AcrR family transcriptional regulator</fullName>
    </submittedName>
</protein>
<keyword evidence="3" id="KW-0804">Transcription</keyword>
<dbReference type="InterPro" id="IPR050109">
    <property type="entry name" value="HTH-type_TetR-like_transc_reg"/>
</dbReference>
<organism evidence="6 7">
    <name type="scientific">Amycolatopsis magusensis</name>
    <dbReference type="NCBI Taxonomy" id="882444"/>
    <lineage>
        <taxon>Bacteria</taxon>
        <taxon>Bacillati</taxon>
        <taxon>Actinomycetota</taxon>
        <taxon>Actinomycetes</taxon>
        <taxon>Pseudonocardiales</taxon>
        <taxon>Pseudonocardiaceae</taxon>
        <taxon>Amycolatopsis</taxon>
    </lineage>
</organism>
<dbReference type="EMBL" id="JAGGMS010000001">
    <property type="protein sequence ID" value="MBP2185556.1"/>
    <property type="molecule type" value="Genomic_DNA"/>
</dbReference>
<evidence type="ECO:0000256" key="3">
    <source>
        <dbReference type="ARBA" id="ARBA00023163"/>
    </source>
</evidence>
<evidence type="ECO:0000313" key="7">
    <source>
        <dbReference type="Proteomes" id="UP000741013"/>
    </source>
</evidence>
<dbReference type="RefSeq" id="WP_209668425.1">
    <property type="nucleotide sequence ID" value="NZ_JAGGMS010000001.1"/>
</dbReference>
<evidence type="ECO:0000313" key="6">
    <source>
        <dbReference type="EMBL" id="MBP2185556.1"/>
    </source>
</evidence>
<dbReference type="InterPro" id="IPR036271">
    <property type="entry name" value="Tet_transcr_reg_TetR-rel_C_sf"/>
</dbReference>
<dbReference type="SUPFAM" id="SSF48498">
    <property type="entry name" value="Tetracyclin repressor-like, C-terminal domain"/>
    <property type="match status" value="1"/>
</dbReference>
<gene>
    <name evidence="6" type="ORF">JOM49_007082</name>
</gene>
<dbReference type="PROSITE" id="PS50977">
    <property type="entry name" value="HTH_TETR_2"/>
    <property type="match status" value="1"/>
</dbReference>
<dbReference type="Pfam" id="PF02909">
    <property type="entry name" value="TetR_C_1"/>
    <property type="match status" value="1"/>
</dbReference>
<dbReference type="Proteomes" id="UP000741013">
    <property type="component" value="Unassembled WGS sequence"/>
</dbReference>
<dbReference type="InterPro" id="IPR001647">
    <property type="entry name" value="HTH_TetR"/>
</dbReference>
<sequence>MATRDSKSPDLERSLALLWSGRAGGRRGPRPKLSVEQIAQAAIRVADADGLEALSMQRIAAELGYSTMSLYNHIPSKDLLLEVAADIGAGQPPEIDGTADFRDAVRQWVAALWAGFQTRPWILRVPIDHSPIGPNQLAWLDRLLRPLLAAGLAGGQARAAAMHLTAVVRGTAQISVDLAKSHQTSAAELGRLLDEVIDERAYPALVAVHAAEAVETAETAEHEGHGLPVELDFGVNRFLDGVEAWVASHGKGRSSGAM</sequence>
<dbReference type="PANTHER" id="PTHR30055">
    <property type="entry name" value="HTH-TYPE TRANSCRIPTIONAL REGULATOR RUTR"/>
    <property type="match status" value="1"/>
</dbReference>
<dbReference type="Gene3D" id="1.10.10.60">
    <property type="entry name" value="Homeodomain-like"/>
    <property type="match status" value="1"/>
</dbReference>
<feature type="DNA-binding region" description="H-T-H motif" evidence="4">
    <location>
        <begin position="55"/>
        <end position="74"/>
    </location>
</feature>
<feature type="domain" description="HTH tetR-type" evidence="5">
    <location>
        <begin position="32"/>
        <end position="92"/>
    </location>
</feature>
<evidence type="ECO:0000259" key="5">
    <source>
        <dbReference type="PROSITE" id="PS50977"/>
    </source>
</evidence>
<dbReference type="InterPro" id="IPR009057">
    <property type="entry name" value="Homeodomain-like_sf"/>
</dbReference>
<evidence type="ECO:0000256" key="1">
    <source>
        <dbReference type="ARBA" id="ARBA00023015"/>
    </source>
</evidence>
<evidence type="ECO:0000256" key="2">
    <source>
        <dbReference type="ARBA" id="ARBA00023125"/>
    </source>
</evidence>
<keyword evidence="2 4" id="KW-0238">DNA-binding</keyword>
<name>A0ABS4Q1L1_9PSEU</name>
<evidence type="ECO:0000256" key="4">
    <source>
        <dbReference type="PROSITE-ProRule" id="PRU00335"/>
    </source>
</evidence>
<accession>A0ABS4Q1L1</accession>
<dbReference type="PANTHER" id="PTHR30055:SF151">
    <property type="entry name" value="TRANSCRIPTIONAL REGULATORY PROTEIN"/>
    <property type="match status" value="1"/>
</dbReference>
<comment type="caution">
    <text evidence="6">The sequence shown here is derived from an EMBL/GenBank/DDBJ whole genome shotgun (WGS) entry which is preliminary data.</text>
</comment>